<dbReference type="Proteomes" id="UP000664940">
    <property type="component" value="Unassembled WGS sequence"/>
</dbReference>
<keyword evidence="1" id="KW-0812">Transmembrane</keyword>
<name>A0A833YFV2_9CHIR</name>
<sequence length="186" mass="20995">MLFQLTLKVLLSLRYLSIFFFFWSSVSDSLLSLISFSSLLGIFPFLLIGRSCLPILGDLFLLASVLWCSDLLVCLHVVDFCGRSYYVGLSGAVRLISLSGSFRVALSSICWVSLVVHGLFLMVAPFRWALPSSRLTGSHSFVLHVVIQMLVNKEILPDNQIYSRTPYCISNLIHNLRKINKCEERL</sequence>
<reference evidence="2 3" key="1">
    <citation type="journal article" date="2020" name="Nature">
        <title>Six reference-quality genomes reveal evolution of bat adaptations.</title>
        <authorList>
            <person name="Jebb D."/>
            <person name="Huang Z."/>
            <person name="Pippel M."/>
            <person name="Hughes G.M."/>
            <person name="Lavrichenko K."/>
            <person name="Devanna P."/>
            <person name="Winkler S."/>
            <person name="Jermiin L.S."/>
            <person name="Skirmuntt E.C."/>
            <person name="Katzourakis A."/>
            <person name="Burkitt-Gray L."/>
            <person name="Ray D.A."/>
            <person name="Sullivan K.A.M."/>
            <person name="Roscito J.G."/>
            <person name="Kirilenko B.M."/>
            <person name="Davalos L.M."/>
            <person name="Corthals A.P."/>
            <person name="Power M.L."/>
            <person name="Jones G."/>
            <person name="Ransome R.D."/>
            <person name="Dechmann D.K.N."/>
            <person name="Locatelli A.G."/>
            <person name="Puechmaille S.J."/>
            <person name="Fedrigo O."/>
            <person name="Jarvis E.D."/>
            <person name="Hiller M."/>
            <person name="Vernes S.C."/>
            <person name="Myers E.W."/>
            <person name="Teeling E.C."/>
        </authorList>
    </citation>
    <scope>NUCLEOTIDE SEQUENCE [LARGE SCALE GENOMIC DNA]</scope>
    <source>
        <strain evidence="2">Bat1K_MPI-CBG_1</strain>
    </source>
</reference>
<feature type="transmembrane region" description="Helical" evidence="1">
    <location>
        <begin position="59"/>
        <end position="78"/>
    </location>
</feature>
<dbReference type="AlphaFoldDB" id="A0A833YFV2"/>
<accession>A0A833YFV2</accession>
<evidence type="ECO:0000313" key="2">
    <source>
        <dbReference type="EMBL" id="KAF6072968.1"/>
    </source>
</evidence>
<protein>
    <submittedName>
        <fullName evidence="2">Uncharacterized protein</fullName>
    </submittedName>
</protein>
<organism evidence="2 3">
    <name type="scientific">Phyllostomus discolor</name>
    <name type="common">pale spear-nosed bat</name>
    <dbReference type="NCBI Taxonomy" id="89673"/>
    <lineage>
        <taxon>Eukaryota</taxon>
        <taxon>Metazoa</taxon>
        <taxon>Chordata</taxon>
        <taxon>Craniata</taxon>
        <taxon>Vertebrata</taxon>
        <taxon>Euteleostomi</taxon>
        <taxon>Mammalia</taxon>
        <taxon>Eutheria</taxon>
        <taxon>Laurasiatheria</taxon>
        <taxon>Chiroptera</taxon>
        <taxon>Yangochiroptera</taxon>
        <taxon>Phyllostomidae</taxon>
        <taxon>Phyllostominae</taxon>
        <taxon>Phyllostomus</taxon>
    </lineage>
</organism>
<feature type="transmembrane region" description="Helical" evidence="1">
    <location>
        <begin position="5"/>
        <end position="23"/>
    </location>
</feature>
<dbReference type="EMBL" id="JABVXQ010000021">
    <property type="protein sequence ID" value="KAF6072968.1"/>
    <property type="molecule type" value="Genomic_DNA"/>
</dbReference>
<evidence type="ECO:0000313" key="3">
    <source>
        <dbReference type="Proteomes" id="UP000664940"/>
    </source>
</evidence>
<gene>
    <name evidence="2" type="ORF">HJG60_009996</name>
</gene>
<proteinExistence type="predicted"/>
<keyword evidence="1" id="KW-0472">Membrane</keyword>
<evidence type="ECO:0000256" key="1">
    <source>
        <dbReference type="SAM" id="Phobius"/>
    </source>
</evidence>
<keyword evidence="1" id="KW-1133">Transmembrane helix</keyword>
<feature type="transmembrane region" description="Helical" evidence="1">
    <location>
        <begin position="104"/>
        <end position="124"/>
    </location>
</feature>
<feature type="transmembrane region" description="Helical" evidence="1">
    <location>
        <begin position="29"/>
        <end position="47"/>
    </location>
</feature>
<comment type="caution">
    <text evidence="2">The sequence shown here is derived from an EMBL/GenBank/DDBJ whole genome shotgun (WGS) entry which is preliminary data.</text>
</comment>